<evidence type="ECO:0000313" key="4">
    <source>
        <dbReference type="Proteomes" id="UP001314263"/>
    </source>
</evidence>
<evidence type="ECO:0000313" key="3">
    <source>
        <dbReference type="EMBL" id="CAK0756503.1"/>
    </source>
</evidence>
<protein>
    <recommendedName>
        <fullName evidence="2">FAS1 domain-containing protein</fullName>
    </recommendedName>
</protein>
<proteinExistence type="predicted"/>
<dbReference type="Proteomes" id="UP001314263">
    <property type="component" value="Unassembled WGS sequence"/>
</dbReference>
<feature type="region of interest" description="Disordered" evidence="1">
    <location>
        <begin position="26"/>
        <end position="78"/>
    </location>
</feature>
<gene>
    <name evidence="3" type="ORF">CVIRNUC_002461</name>
</gene>
<evidence type="ECO:0000259" key="2">
    <source>
        <dbReference type="PROSITE" id="PS50213"/>
    </source>
</evidence>
<dbReference type="AlphaFoldDB" id="A0AAV1HWX7"/>
<keyword evidence="4" id="KW-1185">Reference proteome</keyword>
<accession>A0AAV1HWX7</accession>
<dbReference type="Gene3D" id="2.30.180.10">
    <property type="entry name" value="FAS1 domain"/>
    <property type="match status" value="1"/>
</dbReference>
<comment type="caution">
    <text evidence="3">The sequence shown here is derived from an EMBL/GenBank/DDBJ whole genome shotgun (WGS) entry which is preliminary data.</text>
</comment>
<dbReference type="InterPro" id="IPR000782">
    <property type="entry name" value="FAS1_domain"/>
</dbReference>
<sequence length="312" mass="31163">MLPSPSPAPVMPLVLPPPSPVPLPPPSPAPILPVVAAPSPVPSQPPPSPIHPPPSPTLALPIVSPAPAPPSVAPSPAIPTPVPAPPALPIVPSPVLPPVVAPAPILAAPPPLLPPAASPPPPPSPIPPPPSPVVSPIPFIQAPGPPGCRTVLQVLQANPDLSDWLANLQGLGQASALNNPLLNITMFAPVNSAFNAPLPSGNSAGASTVSDLFAKRPTVRSPVSGYHVVAGSYPLSQLQPGTTLPTVDVVRNSGQPDTPVTLQITAPLKVQGVGSAASITQPDLRTCGASIVHVIDNVLLPFNPVTGPVPDG</sequence>
<feature type="compositionally biased region" description="Pro residues" evidence="1">
    <location>
        <begin position="64"/>
        <end position="78"/>
    </location>
</feature>
<dbReference type="SMART" id="SM00554">
    <property type="entry name" value="FAS1"/>
    <property type="match status" value="1"/>
</dbReference>
<dbReference type="Pfam" id="PF02469">
    <property type="entry name" value="Fasciclin"/>
    <property type="match status" value="1"/>
</dbReference>
<dbReference type="InterPro" id="IPR036378">
    <property type="entry name" value="FAS1_dom_sf"/>
</dbReference>
<dbReference type="PRINTS" id="PR01217">
    <property type="entry name" value="PRICHEXTENSN"/>
</dbReference>
<dbReference type="EMBL" id="CAUYUE010000003">
    <property type="protein sequence ID" value="CAK0756503.1"/>
    <property type="molecule type" value="Genomic_DNA"/>
</dbReference>
<reference evidence="3 4" key="1">
    <citation type="submission" date="2023-10" db="EMBL/GenBank/DDBJ databases">
        <authorList>
            <person name="Maclean D."/>
            <person name="Macfadyen A."/>
        </authorList>
    </citation>
    <scope>NUCLEOTIDE SEQUENCE [LARGE SCALE GENOMIC DNA]</scope>
</reference>
<feature type="domain" description="FAS1" evidence="2">
    <location>
        <begin position="148"/>
        <end position="299"/>
    </location>
</feature>
<dbReference type="SUPFAM" id="SSF82153">
    <property type="entry name" value="FAS1 domain"/>
    <property type="match status" value="1"/>
</dbReference>
<organism evidence="3 4">
    <name type="scientific">Coccomyxa viridis</name>
    <dbReference type="NCBI Taxonomy" id="1274662"/>
    <lineage>
        <taxon>Eukaryota</taxon>
        <taxon>Viridiplantae</taxon>
        <taxon>Chlorophyta</taxon>
        <taxon>core chlorophytes</taxon>
        <taxon>Trebouxiophyceae</taxon>
        <taxon>Trebouxiophyceae incertae sedis</taxon>
        <taxon>Coccomyxaceae</taxon>
        <taxon>Coccomyxa</taxon>
    </lineage>
</organism>
<evidence type="ECO:0000256" key="1">
    <source>
        <dbReference type="SAM" id="MobiDB-lite"/>
    </source>
</evidence>
<dbReference type="PROSITE" id="PS50213">
    <property type="entry name" value="FAS1"/>
    <property type="match status" value="1"/>
</dbReference>
<feature type="compositionally biased region" description="Pro residues" evidence="1">
    <location>
        <begin position="39"/>
        <end position="56"/>
    </location>
</feature>
<name>A0AAV1HWX7_9CHLO</name>